<gene>
    <name evidence="4" type="ORF">GUJ93_ZPchr0008g12893</name>
</gene>
<dbReference type="InterPro" id="IPR051238">
    <property type="entry name" value="GDSL_esterase/lipase"/>
</dbReference>
<dbReference type="Proteomes" id="UP000729402">
    <property type="component" value="Unassembled WGS sequence"/>
</dbReference>
<evidence type="ECO:0000256" key="3">
    <source>
        <dbReference type="SAM" id="SignalP"/>
    </source>
</evidence>
<comment type="caution">
    <text evidence="4">The sequence shown here is derived from an EMBL/GenBank/DDBJ whole genome shotgun (WGS) entry which is preliminary data.</text>
</comment>
<name>A0A8J5UWD7_ZIZPA</name>
<evidence type="ECO:0000256" key="1">
    <source>
        <dbReference type="ARBA" id="ARBA00008668"/>
    </source>
</evidence>
<proteinExistence type="inferred from homology"/>
<dbReference type="EMBL" id="JAAALK010000290">
    <property type="protein sequence ID" value="KAG8046217.1"/>
    <property type="molecule type" value="Genomic_DNA"/>
</dbReference>
<accession>A0A8J5UWD7</accession>
<protein>
    <recommendedName>
        <fullName evidence="6">GDSL esterase/lipase</fullName>
    </recommendedName>
</protein>
<dbReference type="InterPro" id="IPR001087">
    <property type="entry name" value="GDSL"/>
</dbReference>
<comment type="similarity">
    <text evidence="1">Belongs to the 'GDSL' lipolytic enzyme family.</text>
</comment>
<evidence type="ECO:0008006" key="6">
    <source>
        <dbReference type="Google" id="ProtNLM"/>
    </source>
</evidence>
<reference evidence="4" key="1">
    <citation type="journal article" date="2021" name="bioRxiv">
        <title>Whole Genome Assembly and Annotation of Northern Wild Rice, Zizania palustris L., Supports a Whole Genome Duplication in the Zizania Genus.</title>
        <authorList>
            <person name="Haas M."/>
            <person name="Kono T."/>
            <person name="Macchietto M."/>
            <person name="Millas R."/>
            <person name="McGilp L."/>
            <person name="Shao M."/>
            <person name="Duquette J."/>
            <person name="Hirsch C.N."/>
            <person name="Kimball J."/>
        </authorList>
    </citation>
    <scope>NUCLEOTIDE SEQUENCE</scope>
    <source>
        <tissue evidence="4">Fresh leaf tissue</tissue>
    </source>
</reference>
<dbReference type="InterPro" id="IPR035669">
    <property type="entry name" value="SGNH_plant_lipase-like"/>
</dbReference>
<dbReference type="PANTHER" id="PTHR45650">
    <property type="entry name" value="GDSL-LIKE LIPASE/ACYLHYDROLASE-RELATED"/>
    <property type="match status" value="1"/>
</dbReference>
<keyword evidence="3" id="KW-0732">Signal</keyword>
<evidence type="ECO:0000313" key="4">
    <source>
        <dbReference type="EMBL" id="KAG8046217.1"/>
    </source>
</evidence>
<organism evidence="4 5">
    <name type="scientific">Zizania palustris</name>
    <name type="common">Northern wild rice</name>
    <dbReference type="NCBI Taxonomy" id="103762"/>
    <lineage>
        <taxon>Eukaryota</taxon>
        <taxon>Viridiplantae</taxon>
        <taxon>Streptophyta</taxon>
        <taxon>Embryophyta</taxon>
        <taxon>Tracheophyta</taxon>
        <taxon>Spermatophyta</taxon>
        <taxon>Magnoliopsida</taxon>
        <taxon>Liliopsida</taxon>
        <taxon>Poales</taxon>
        <taxon>Poaceae</taxon>
        <taxon>BOP clade</taxon>
        <taxon>Oryzoideae</taxon>
        <taxon>Oryzeae</taxon>
        <taxon>Zizaniinae</taxon>
        <taxon>Zizania</taxon>
    </lineage>
</organism>
<feature type="region of interest" description="Disordered" evidence="2">
    <location>
        <begin position="281"/>
        <end position="303"/>
    </location>
</feature>
<dbReference type="OrthoDB" id="1600564at2759"/>
<feature type="chain" id="PRO_5035248097" description="GDSL esterase/lipase" evidence="3">
    <location>
        <begin position="28"/>
        <end position="433"/>
    </location>
</feature>
<evidence type="ECO:0000256" key="2">
    <source>
        <dbReference type="SAM" id="MobiDB-lite"/>
    </source>
</evidence>
<evidence type="ECO:0000313" key="5">
    <source>
        <dbReference type="Proteomes" id="UP000729402"/>
    </source>
</evidence>
<dbReference type="GO" id="GO:0016788">
    <property type="term" value="F:hydrolase activity, acting on ester bonds"/>
    <property type="evidence" value="ECO:0007669"/>
    <property type="project" value="InterPro"/>
</dbReference>
<dbReference type="AlphaFoldDB" id="A0A8J5UWD7"/>
<feature type="signal peptide" evidence="3">
    <location>
        <begin position="1"/>
        <end position="27"/>
    </location>
</feature>
<dbReference type="Pfam" id="PF00657">
    <property type="entry name" value="Lipase_GDSL"/>
    <property type="match status" value="1"/>
</dbReference>
<sequence>MHSKTSSSALLVLLILVVAMAPRALMATAVPKQQQQLAPCMYIFGDSLVDNGNNNYMLSLARANYRPYGIDFTGGPPGRFTNGLTVVDILAELLGFSPPLIPAYAMARPTDFARGLNFASGAAGIRPETGNNLGRHYPLSEQVEHFRAAVREMGPSGAAPERLGRCIFYVGMGSNDYLNNYFMPGYYTTAQAYDPPAYAAALLQDYSRQLADLYVLGARKFAIAGVGLIGCIPYELARINDQQEPAAAARRPTPTNNNNNNSGIGISVGGITLTIGGAGGRSRGGGAGSRPAANASSSGRNSAGGCNDRINSAIAIYNKGLLSMVKRFNRGQQLPGAKFVFLDTVQTGKALAANAAAYGFTVLDRGCCGVGRNNGQITCLPLQRPCNDRSKYIFWDAFHPTEAANRIYAAKAFNSTSNADAYPVNVSQLAAAT</sequence>
<dbReference type="PANTHER" id="PTHR45650:SF12">
    <property type="entry name" value="ZINC FINGER PROTEIN"/>
    <property type="match status" value="1"/>
</dbReference>
<keyword evidence="5" id="KW-1185">Reference proteome</keyword>
<dbReference type="CDD" id="cd01837">
    <property type="entry name" value="SGNH_plant_lipase_like"/>
    <property type="match status" value="1"/>
</dbReference>
<feature type="compositionally biased region" description="Low complexity" evidence="2">
    <location>
        <begin position="289"/>
        <end position="303"/>
    </location>
</feature>
<reference evidence="4" key="2">
    <citation type="submission" date="2021-02" db="EMBL/GenBank/DDBJ databases">
        <authorList>
            <person name="Kimball J.A."/>
            <person name="Haas M.W."/>
            <person name="Macchietto M."/>
            <person name="Kono T."/>
            <person name="Duquette J."/>
            <person name="Shao M."/>
        </authorList>
    </citation>
    <scope>NUCLEOTIDE SEQUENCE</scope>
    <source>
        <tissue evidence="4">Fresh leaf tissue</tissue>
    </source>
</reference>